<keyword evidence="8" id="KW-0325">Glycoprotein</keyword>
<keyword evidence="3 9" id="KW-0328">Glycosyltransferase</keyword>
<comment type="caution">
    <text evidence="9">The sequence shown here is derived from an EMBL/GenBank/DDBJ whole genome shotgun (WGS) entry which is preliminary data.</text>
</comment>
<evidence type="ECO:0000256" key="8">
    <source>
        <dbReference type="ARBA" id="ARBA00023180"/>
    </source>
</evidence>
<name>A0ABU9C503_9BURK</name>
<dbReference type="InterPro" id="IPR001675">
    <property type="entry name" value="Glyco_trans_29"/>
</dbReference>
<dbReference type="EC" id="2.4.-.-" evidence="9"/>
<dbReference type="EMBL" id="JBBUTI010000003">
    <property type="protein sequence ID" value="MEK8045692.1"/>
    <property type="molecule type" value="Genomic_DNA"/>
</dbReference>
<comment type="subcellular location">
    <subcellularLocation>
        <location evidence="2">Endomembrane system</location>
    </subcellularLocation>
    <subcellularLocation>
        <location evidence="1">Membrane</location>
        <topology evidence="1">Single-pass membrane protein</topology>
    </subcellularLocation>
</comment>
<evidence type="ECO:0000256" key="4">
    <source>
        <dbReference type="ARBA" id="ARBA00022679"/>
    </source>
</evidence>
<evidence type="ECO:0000256" key="3">
    <source>
        <dbReference type="ARBA" id="ARBA00022676"/>
    </source>
</evidence>
<gene>
    <name evidence="9" type="ORF">AACH00_04955</name>
</gene>
<dbReference type="Gene3D" id="3.90.1480.20">
    <property type="entry name" value="Glycosyl transferase family 29"/>
    <property type="match status" value="1"/>
</dbReference>
<proteinExistence type="predicted"/>
<evidence type="ECO:0000256" key="7">
    <source>
        <dbReference type="ARBA" id="ARBA00023136"/>
    </source>
</evidence>
<keyword evidence="4 9" id="KW-0808">Transferase</keyword>
<evidence type="ECO:0000256" key="2">
    <source>
        <dbReference type="ARBA" id="ARBA00004308"/>
    </source>
</evidence>
<evidence type="ECO:0000256" key="5">
    <source>
        <dbReference type="ARBA" id="ARBA00022692"/>
    </source>
</evidence>
<sequence length="324" mass="34573">MSWRSVWGRWQAWRHRQAGHYNANTLRLFWRVWLDDRQPAALVRLALFRRDLGRPLPQRWVAGVVAALPDLPPALRHRAIGLLAEVAPHRLAGLKPAWLQAASALPGVAAALPTSSLLCGASPVQSSPAAFAAWLASQANVMVVGNAASLRGSGLGAAIDAHAAVVRFNHWQQADAPASDIGARCDVWVVSPGHQGPVPAGLRWAIVSGPDVAFQVRRWPLLDELQAAGVPVLTVPLPVWRGLVAELSAPPSAGVLALAWMQALRPTGWQGMSVAGVGVGGERGAAAAHHIVRSGERRVGQRHDWPAEAALLVAWQAQGLLRLQ</sequence>
<dbReference type="RefSeq" id="WP_341397976.1">
    <property type="nucleotide sequence ID" value="NZ_JBBUTI010000003.1"/>
</dbReference>
<keyword evidence="7" id="KW-0472">Membrane</keyword>
<dbReference type="Pfam" id="PF00777">
    <property type="entry name" value="Glyco_transf_29"/>
    <property type="match status" value="1"/>
</dbReference>
<accession>A0ABU9C503</accession>
<keyword evidence="10" id="KW-1185">Reference proteome</keyword>
<reference evidence="9 10" key="1">
    <citation type="submission" date="2024-04" db="EMBL/GenBank/DDBJ databases">
        <title>Novel species of the genus Ideonella isolated from streams.</title>
        <authorList>
            <person name="Lu H."/>
        </authorList>
    </citation>
    <scope>NUCLEOTIDE SEQUENCE [LARGE SCALE GENOMIC DNA]</scope>
    <source>
        <strain evidence="9 10">LYT19W</strain>
    </source>
</reference>
<keyword evidence="6" id="KW-1133">Transmembrane helix</keyword>
<dbReference type="GO" id="GO:0016757">
    <property type="term" value="F:glycosyltransferase activity"/>
    <property type="evidence" value="ECO:0007669"/>
    <property type="project" value="UniProtKB-KW"/>
</dbReference>
<organism evidence="9 10">
    <name type="scientific">Ideonella margarita</name>
    <dbReference type="NCBI Taxonomy" id="2984191"/>
    <lineage>
        <taxon>Bacteria</taxon>
        <taxon>Pseudomonadati</taxon>
        <taxon>Pseudomonadota</taxon>
        <taxon>Betaproteobacteria</taxon>
        <taxon>Burkholderiales</taxon>
        <taxon>Sphaerotilaceae</taxon>
        <taxon>Ideonella</taxon>
    </lineage>
</organism>
<evidence type="ECO:0000313" key="9">
    <source>
        <dbReference type="EMBL" id="MEK8045692.1"/>
    </source>
</evidence>
<evidence type="ECO:0000256" key="6">
    <source>
        <dbReference type="ARBA" id="ARBA00022989"/>
    </source>
</evidence>
<evidence type="ECO:0000256" key="1">
    <source>
        <dbReference type="ARBA" id="ARBA00004167"/>
    </source>
</evidence>
<keyword evidence="5" id="KW-0812">Transmembrane</keyword>
<protein>
    <submittedName>
        <fullName evidence="9">Glycosyltransferase family 29 protein</fullName>
        <ecNumber evidence="9">2.4.-.-</ecNumber>
    </submittedName>
</protein>
<dbReference type="InterPro" id="IPR038578">
    <property type="entry name" value="GT29-like_sf"/>
</dbReference>
<evidence type="ECO:0000313" key="10">
    <source>
        <dbReference type="Proteomes" id="UP001379945"/>
    </source>
</evidence>
<dbReference type="Proteomes" id="UP001379945">
    <property type="component" value="Unassembled WGS sequence"/>
</dbReference>